<feature type="region of interest" description="Disordered" evidence="1">
    <location>
        <begin position="323"/>
        <end position="344"/>
    </location>
</feature>
<feature type="compositionally biased region" description="Polar residues" evidence="1">
    <location>
        <begin position="424"/>
        <end position="437"/>
    </location>
</feature>
<gene>
    <name evidence="3" type="ORF">CHRIB12_LOCUS22344</name>
</gene>
<sequence length="770" mass="89814">MWEIYPFIEFHRPNFFSELSYCAMNVHRESGKETFDYKKQFNIQTQLIYSLRARIEELETDSLIKDQSINKLQREIFDLKKSIQTIYDNINTLSGNLFVPGELQPLAQSSAQKYASISEESEIRKLNNLMEEYFSILNVEEAIISFKEFKSEHHAKAIELFANKAIESNQKDVDDVMKLFKNIASSKICNNNTFKNGFEGTISFLMDIGVDKPLAYSFTGQLLFSAELDFQDITKLLKPLDDDKLIGKIIKGYANALKNDVDEPTYIQKLNEFNFKSLFSMANENDLNKFLQNLGLGSFFSHERNDNRSRNYNYDRNEYKNINYNYNNKSNESENRSHNYVNKDVNKGYSYSSYLYNGNPYPDPYNGSENRDNLNPTSYVKEGAYNENPYPNAYNEDKDKGLYGENPYPDPYSEHESKDLYSGISYSGGNETYGNPENKSKDPYTDSYNKNRPYGGNPFPESFSGNENKDNSGGNPFPESYSGNESKDNSGGNPFPESYSENESKDLYGGNDLYNEKESKDLYNSSYTIPYDRDGNKDSYNNRNLYSNPYIENESKGPYGKNPYPDSHSKNDKNSYSNPYNENKNRINYDGSNSLYKDERKESYNKNSYSDLYSKNDDKNFYGGNYKNGSENVNKNYSNSYDEVRSKDSHDGNSYNKNLNNNKNPYPDSYGENRSYSENYNKNYNDDFYNNEDKTYNGNSKYNKNINNYNNFYDENRSHNSSENSYSRNKNNYTYNENKSKNPYNRNNYNEYNNRNFNTTNNNRTYDDTW</sequence>
<evidence type="ECO:0000313" key="4">
    <source>
        <dbReference type="Proteomes" id="UP000684084"/>
    </source>
</evidence>
<feature type="compositionally biased region" description="Low complexity" evidence="1">
    <location>
        <begin position="678"/>
        <end position="688"/>
    </location>
</feature>
<comment type="caution">
    <text evidence="3">The sequence shown here is derived from an EMBL/GenBank/DDBJ whole genome shotgun (WGS) entry which is preliminary data.</text>
</comment>
<dbReference type="InterPro" id="IPR003891">
    <property type="entry name" value="Initiation_fac_eIF4g_MI"/>
</dbReference>
<feature type="region of interest" description="Disordered" evidence="1">
    <location>
        <begin position="360"/>
        <end position="770"/>
    </location>
</feature>
<feature type="compositionally biased region" description="Basic and acidic residues" evidence="1">
    <location>
        <begin position="642"/>
        <end position="651"/>
    </location>
</feature>
<feature type="domain" description="MI" evidence="2">
    <location>
        <begin position="121"/>
        <end position="242"/>
    </location>
</feature>
<feature type="compositionally biased region" description="Low complexity" evidence="1">
    <location>
        <begin position="385"/>
        <end position="394"/>
    </location>
</feature>
<dbReference type="PANTHER" id="PTHR23253:SF80">
    <property type="entry name" value="MIF4G DOMAIN-CONTAINING PROTEIN"/>
    <property type="match status" value="1"/>
</dbReference>
<dbReference type="EMBL" id="CAGKOT010000076">
    <property type="protein sequence ID" value="CAB5392317.1"/>
    <property type="molecule type" value="Genomic_DNA"/>
</dbReference>
<reference evidence="3" key="1">
    <citation type="submission" date="2020-05" db="EMBL/GenBank/DDBJ databases">
        <authorList>
            <person name="Rincon C."/>
            <person name="Sanders R I."/>
            <person name="Robbins C."/>
            <person name="Chaturvedi A."/>
        </authorList>
    </citation>
    <scope>NUCLEOTIDE SEQUENCE</scope>
    <source>
        <strain evidence="3">CHB12</strain>
    </source>
</reference>
<dbReference type="VEuPathDB" id="FungiDB:RhiirFUN_008908"/>
<dbReference type="OrthoDB" id="514777at2759"/>
<feature type="compositionally biased region" description="Polar residues" evidence="1">
    <location>
        <begin position="538"/>
        <end position="547"/>
    </location>
</feature>
<feature type="compositionally biased region" description="Low complexity" evidence="1">
    <location>
        <begin position="696"/>
        <end position="713"/>
    </location>
</feature>
<evidence type="ECO:0000313" key="3">
    <source>
        <dbReference type="EMBL" id="CAB5392317.1"/>
    </source>
</evidence>
<proteinExistence type="predicted"/>
<feature type="compositionally biased region" description="Polar residues" evidence="1">
    <location>
        <begin position="627"/>
        <end position="641"/>
    </location>
</feature>
<evidence type="ECO:0000259" key="2">
    <source>
        <dbReference type="PROSITE" id="PS51366"/>
    </source>
</evidence>
<dbReference type="Proteomes" id="UP000684084">
    <property type="component" value="Unassembled WGS sequence"/>
</dbReference>
<feature type="compositionally biased region" description="Low complexity" evidence="1">
    <location>
        <begin position="653"/>
        <end position="667"/>
    </location>
</feature>
<feature type="compositionally biased region" description="Polar residues" evidence="1">
    <location>
        <begin position="481"/>
        <end position="492"/>
    </location>
</feature>
<dbReference type="PROSITE" id="PS51366">
    <property type="entry name" value="MI"/>
    <property type="match status" value="1"/>
</dbReference>
<feature type="compositionally biased region" description="Polar residues" evidence="1">
    <location>
        <begin position="721"/>
        <end position="735"/>
    </location>
</feature>
<name>A0A915ZYK6_9GLOM</name>
<accession>A0A915ZYK6</accession>
<feature type="compositionally biased region" description="Low complexity" evidence="1">
    <location>
        <begin position="741"/>
        <end position="764"/>
    </location>
</feature>
<dbReference type="PANTHER" id="PTHR23253">
    <property type="entry name" value="EUKARYOTIC TRANSLATION INITIATION FACTOR 4 GAMMA"/>
    <property type="match status" value="1"/>
</dbReference>
<dbReference type="AlphaFoldDB" id="A0A915ZYK6"/>
<organism evidence="3 4">
    <name type="scientific">Rhizophagus irregularis</name>
    <dbReference type="NCBI Taxonomy" id="588596"/>
    <lineage>
        <taxon>Eukaryota</taxon>
        <taxon>Fungi</taxon>
        <taxon>Fungi incertae sedis</taxon>
        <taxon>Mucoromycota</taxon>
        <taxon>Glomeromycotina</taxon>
        <taxon>Glomeromycetes</taxon>
        <taxon>Glomerales</taxon>
        <taxon>Glomeraceae</taxon>
        <taxon>Rhizophagus</taxon>
    </lineage>
</organism>
<evidence type="ECO:0000256" key="1">
    <source>
        <dbReference type="SAM" id="MobiDB-lite"/>
    </source>
</evidence>
<protein>
    <recommendedName>
        <fullName evidence="2">MI domain-containing protein</fullName>
    </recommendedName>
</protein>
<feature type="compositionally biased region" description="Polar residues" evidence="1">
    <location>
        <begin position="463"/>
        <end position="474"/>
    </location>
</feature>